<gene>
    <name evidence="8" type="ORF">R7226_21330</name>
</gene>
<comment type="cofactor">
    <cofactor evidence="1">
        <name>FAD</name>
        <dbReference type="ChEBI" id="CHEBI:57692"/>
    </cofactor>
</comment>
<evidence type="ECO:0000256" key="1">
    <source>
        <dbReference type="ARBA" id="ARBA00001974"/>
    </source>
</evidence>
<dbReference type="InterPro" id="IPR036318">
    <property type="entry name" value="FAD-bd_PCMH-like_sf"/>
</dbReference>
<dbReference type="PANTHER" id="PTHR42973">
    <property type="entry name" value="BINDING OXIDOREDUCTASE, PUTATIVE (AFU_ORTHOLOGUE AFUA_1G17690)-RELATED"/>
    <property type="match status" value="1"/>
</dbReference>
<evidence type="ECO:0000256" key="6">
    <source>
        <dbReference type="SAM" id="MobiDB-lite"/>
    </source>
</evidence>
<comment type="similarity">
    <text evidence="2">Belongs to the oxygen-dependent FAD-linked oxidoreductase family.</text>
</comment>
<dbReference type="PROSITE" id="PS51387">
    <property type="entry name" value="FAD_PCMH"/>
    <property type="match status" value="1"/>
</dbReference>
<reference evidence="8 9" key="2">
    <citation type="submission" date="2023-10" db="EMBL/GenBank/DDBJ databases">
        <authorList>
            <person name="Han X.F."/>
        </authorList>
    </citation>
    <scope>NUCLEOTIDE SEQUENCE [LARGE SCALE GENOMIC DNA]</scope>
    <source>
        <strain evidence="8 9">KCTC 39840</strain>
    </source>
</reference>
<dbReference type="SUPFAM" id="SSF56176">
    <property type="entry name" value="FAD-binding/transporter-associated domain-like"/>
    <property type="match status" value="1"/>
</dbReference>
<dbReference type="InterPro" id="IPR016169">
    <property type="entry name" value="FAD-bd_PCMH_sub2"/>
</dbReference>
<dbReference type="PROSITE" id="PS00862">
    <property type="entry name" value="OX2_COVAL_FAD"/>
    <property type="match status" value="1"/>
</dbReference>
<reference evidence="9" key="1">
    <citation type="submission" date="2023-07" db="EMBL/GenBank/DDBJ databases">
        <title>Conexibacter stalactiti sp. nov., isolated from stalactites in a lava cave and emended description of the genus Conexibacter.</title>
        <authorList>
            <person name="Lee S.D."/>
        </authorList>
    </citation>
    <scope>NUCLEOTIDE SEQUENCE [LARGE SCALE GENOMIC DNA]</scope>
    <source>
        <strain evidence="9">KCTC 39840</strain>
    </source>
</reference>
<dbReference type="InterPro" id="IPR016167">
    <property type="entry name" value="FAD-bd_PCMH_sub1"/>
</dbReference>
<dbReference type="Gene3D" id="3.30.465.10">
    <property type="match status" value="1"/>
</dbReference>
<feature type="domain" description="FAD-binding PCMH-type" evidence="7">
    <location>
        <begin position="53"/>
        <end position="225"/>
    </location>
</feature>
<dbReference type="InterPro" id="IPR006093">
    <property type="entry name" value="Oxy_OxRdtase_FAD_BS"/>
</dbReference>
<evidence type="ECO:0000256" key="3">
    <source>
        <dbReference type="ARBA" id="ARBA00022630"/>
    </source>
</evidence>
<evidence type="ECO:0000256" key="2">
    <source>
        <dbReference type="ARBA" id="ARBA00005466"/>
    </source>
</evidence>
<keyword evidence="9" id="KW-1185">Reference proteome</keyword>
<evidence type="ECO:0000313" key="9">
    <source>
        <dbReference type="Proteomes" id="UP001284601"/>
    </source>
</evidence>
<comment type="caution">
    <text evidence="8">The sequence shown here is derived from an EMBL/GenBank/DDBJ whole genome shotgun (WGS) entry which is preliminary data.</text>
</comment>
<evidence type="ECO:0000256" key="5">
    <source>
        <dbReference type="ARBA" id="ARBA00023002"/>
    </source>
</evidence>
<dbReference type="Gene3D" id="3.40.462.20">
    <property type="match status" value="1"/>
</dbReference>
<name>A0ABU4HUP1_9ACTN</name>
<keyword evidence="3" id="KW-0285">Flavoprotein</keyword>
<organism evidence="8 9">
    <name type="scientific">Conexibacter stalactiti</name>
    <dbReference type="NCBI Taxonomy" id="1940611"/>
    <lineage>
        <taxon>Bacteria</taxon>
        <taxon>Bacillati</taxon>
        <taxon>Actinomycetota</taxon>
        <taxon>Thermoleophilia</taxon>
        <taxon>Solirubrobacterales</taxon>
        <taxon>Conexibacteraceae</taxon>
        <taxon>Conexibacter</taxon>
    </lineage>
</organism>
<evidence type="ECO:0000256" key="4">
    <source>
        <dbReference type="ARBA" id="ARBA00022827"/>
    </source>
</evidence>
<evidence type="ECO:0000259" key="7">
    <source>
        <dbReference type="PROSITE" id="PS51387"/>
    </source>
</evidence>
<keyword evidence="5" id="KW-0560">Oxidoreductase</keyword>
<feature type="compositionally biased region" description="Polar residues" evidence="6">
    <location>
        <begin position="1"/>
        <end position="10"/>
    </location>
</feature>
<dbReference type="InterPro" id="IPR016166">
    <property type="entry name" value="FAD-bd_PCMH"/>
</dbReference>
<evidence type="ECO:0000313" key="8">
    <source>
        <dbReference type="EMBL" id="MDW5596904.1"/>
    </source>
</evidence>
<dbReference type="Proteomes" id="UP001284601">
    <property type="component" value="Unassembled WGS sequence"/>
</dbReference>
<feature type="region of interest" description="Disordered" evidence="6">
    <location>
        <begin position="1"/>
        <end position="21"/>
    </location>
</feature>
<keyword evidence="4" id="KW-0274">FAD</keyword>
<accession>A0ABU4HUP1</accession>
<dbReference type="PANTHER" id="PTHR42973:SF39">
    <property type="entry name" value="FAD-BINDING PCMH-TYPE DOMAIN-CONTAINING PROTEIN"/>
    <property type="match status" value="1"/>
</dbReference>
<dbReference type="InterPro" id="IPR006094">
    <property type="entry name" value="Oxid_FAD_bind_N"/>
</dbReference>
<sequence>MEAESTSSQGPVGGASADRASVGGASLPGAVVRRGDAAYEPLRRASVWALNVPARRPDAIVQATSVDDVVAVVRHAAARDTTVAVKGSGHNYAATFLREGGIMLDVSRLDGARLLDDGVTAQVGPGIRSAELARFLNAHGRAFPGGHNATVGIGGFLLGGGMGFNGASWGEFACFEVEAVDVVTAAGELLTISADEHTELFWAARGAGAGFPAVAVGFRLRTWPLPAGMHASRWTYPLDAAREVAAWLQGHADRGGENVERYVAFEADEAGLDHPPVCHVAAIAFEREPAAARAALEELAVSAPAGALSALGPAPITYERLYAGGITGDVLRVVNETIWTDDPVDAAAALAAQVALAPDRRTVAMVDFRPAPRLPLDGAASVAARGFLSWGAKWSDSARDAENAAWVDATDAALTPWRRGRYLNESDVLRHPERARDCFSPAAWERIAAVRARYDPDGRFPSAY</sequence>
<dbReference type="EMBL" id="JAWSTH010000068">
    <property type="protein sequence ID" value="MDW5596904.1"/>
    <property type="molecule type" value="Genomic_DNA"/>
</dbReference>
<dbReference type="RefSeq" id="WP_318599341.1">
    <property type="nucleotide sequence ID" value="NZ_JAWSTH010000068.1"/>
</dbReference>
<proteinExistence type="inferred from homology"/>
<dbReference type="InterPro" id="IPR050416">
    <property type="entry name" value="FAD-linked_Oxidoreductase"/>
</dbReference>
<dbReference type="Gene3D" id="3.30.43.10">
    <property type="entry name" value="Uridine Diphospho-n-acetylenolpyruvylglucosamine Reductase, domain 2"/>
    <property type="match status" value="1"/>
</dbReference>
<protein>
    <submittedName>
        <fullName evidence="8">FAD-binding protein</fullName>
    </submittedName>
</protein>
<dbReference type="Pfam" id="PF01565">
    <property type="entry name" value="FAD_binding_4"/>
    <property type="match status" value="1"/>
</dbReference>